<dbReference type="PANTHER" id="PTHR10192">
    <property type="entry name" value="MOLYBDOPTERIN BIOSYNTHESIS PROTEIN"/>
    <property type="match status" value="1"/>
</dbReference>
<dbReference type="NCBIfam" id="NF045515">
    <property type="entry name" value="Glp_gephyrin"/>
    <property type="match status" value="1"/>
</dbReference>
<evidence type="ECO:0000256" key="4">
    <source>
        <dbReference type="ARBA" id="ARBA00023150"/>
    </source>
</evidence>
<proteinExistence type="inferred from homology"/>
<sequence length="403" mass="42475">MSDLLTCAQALAVVQNEMQDRVSPVRVSETVPLGDSLGRVLAQPLAADRDQPPFPRSTRDGFAVRSSDAGTRTILGTIRAGKIWTGPALQQGQAIEIMTGAPLPDGADAVIMIEHVSISESTLHLDTGRTLTAGENVVPRAAEASEGDVLLTQGIRLHAAEIALAASLGYATVEVYLQPRVAILATGDELVDVSQKPATHQIRNSNTHGLATLVRAYGGIPVPFPPVADTREALETAIDQTKDADLLLLSGGVSAGKYDFVEPALLARGGRFFFTGIKMQPGKPVVFGQMPSQYVFGLPGNPISTQVTFLLLVAPLLRALGGEAYPTPHFAQATLAKPVKTKPGLTRFLPAILTPGLDKTTVTLTGWQGSGDLASNARANCYAVIPPDRESLAEGEAITVLLR</sequence>
<dbReference type="SMART" id="SM00852">
    <property type="entry name" value="MoCF_biosynth"/>
    <property type="match status" value="1"/>
</dbReference>
<evidence type="ECO:0000256" key="2">
    <source>
        <dbReference type="ARBA" id="ARBA00005046"/>
    </source>
</evidence>
<dbReference type="InterPro" id="IPR005110">
    <property type="entry name" value="MoeA_linker/N"/>
</dbReference>
<name>E8UYU9_TERSS</name>
<dbReference type="Gene3D" id="2.40.340.10">
    <property type="entry name" value="MoeA, C-terminal, domain IV"/>
    <property type="match status" value="1"/>
</dbReference>
<keyword evidence="6" id="KW-0460">Magnesium</keyword>
<dbReference type="InterPro" id="IPR036425">
    <property type="entry name" value="MoaB/Mog-like_dom_sf"/>
</dbReference>
<dbReference type="SUPFAM" id="SSF53218">
    <property type="entry name" value="Molybdenum cofactor biosynthesis proteins"/>
    <property type="match status" value="1"/>
</dbReference>
<feature type="domain" description="MoaB/Mog" evidence="7">
    <location>
        <begin position="182"/>
        <end position="319"/>
    </location>
</feature>
<dbReference type="STRING" id="401053.AciPR4_3562"/>
<dbReference type="InterPro" id="IPR036688">
    <property type="entry name" value="MoeA_C_domain_IV_sf"/>
</dbReference>
<dbReference type="UniPathway" id="UPA00344"/>
<keyword evidence="6" id="KW-0808">Transferase</keyword>
<dbReference type="HOGENOM" id="CLU_010186_7_0_0"/>
<keyword evidence="9" id="KW-1185">Reference proteome</keyword>
<dbReference type="AlphaFoldDB" id="E8UYU9"/>
<dbReference type="OrthoDB" id="9804758at2"/>
<evidence type="ECO:0000256" key="6">
    <source>
        <dbReference type="RuleBase" id="RU365090"/>
    </source>
</evidence>
<comment type="similarity">
    <text evidence="3 6">Belongs to the MoeA family.</text>
</comment>
<evidence type="ECO:0000256" key="1">
    <source>
        <dbReference type="ARBA" id="ARBA00002901"/>
    </source>
</evidence>
<dbReference type="InterPro" id="IPR005111">
    <property type="entry name" value="MoeA_C_domain_IV"/>
</dbReference>
<dbReference type="KEGG" id="tsa:AciPR4_3562"/>
<dbReference type="Proteomes" id="UP000006844">
    <property type="component" value="Chromosome"/>
</dbReference>
<keyword evidence="6" id="KW-0500">Molybdenum</keyword>
<comment type="cofactor">
    <cofactor evidence="6">
        <name>Mg(2+)</name>
        <dbReference type="ChEBI" id="CHEBI:18420"/>
    </cofactor>
</comment>
<dbReference type="EMBL" id="CP002467">
    <property type="protein sequence ID" value="ADV84315.1"/>
    <property type="molecule type" value="Genomic_DNA"/>
</dbReference>
<dbReference type="EC" id="2.10.1.1" evidence="6"/>
<keyword evidence="4 6" id="KW-0501">Molybdenum cofactor biosynthesis</keyword>
<dbReference type="GO" id="GO:0006777">
    <property type="term" value="P:Mo-molybdopterin cofactor biosynthetic process"/>
    <property type="evidence" value="ECO:0007669"/>
    <property type="project" value="UniProtKB-UniRule"/>
</dbReference>
<dbReference type="PANTHER" id="PTHR10192:SF5">
    <property type="entry name" value="GEPHYRIN"/>
    <property type="match status" value="1"/>
</dbReference>
<comment type="pathway">
    <text evidence="2 6">Cofactor biosynthesis; molybdopterin biosynthesis.</text>
</comment>
<dbReference type="RefSeq" id="WP_013570045.1">
    <property type="nucleotide sequence ID" value="NC_014963.1"/>
</dbReference>
<dbReference type="Pfam" id="PF00994">
    <property type="entry name" value="MoCF_biosynth"/>
    <property type="match status" value="1"/>
</dbReference>
<evidence type="ECO:0000256" key="3">
    <source>
        <dbReference type="ARBA" id="ARBA00010763"/>
    </source>
</evidence>
<dbReference type="Gene3D" id="3.90.105.10">
    <property type="entry name" value="Molybdopterin biosynthesis moea protein, domain 2"/>
    <property type="match status" value="1"/>
</dbReference>
<evidence type="ECO:0000313" key="8">
    <source>
        <dbReference type="EMBL" id="ADV84315.1"/>
    </source>
</evidence>
<dbReference type="GO" id="GO:0005829">
    <property type="term" value="C:cytosol"/>
    <property type="evidence" value="ECO:0007669"/>
    <property type="project" value="TreeGrafter"/>
</dbReference>
<dbReference type="Pfam" id="PF03454">
    <property type="entry name" value="MoeA_C"/>
    <property type="match status" value="1"/>
</dbReference>
<dbReference type="Gene3D" id="3.40.980.10">
    <property type="entry name" value="MoaB/Mog-like domain"/>
    <property type="match status" value="1"/>
</dbReference>
<protein>
    <recommendedName>
        <fullName evidence="6">Molybdopterin molybdenumtransferase</fullName>
        <ecNumber evidence="6">2.10.1.1</ecNumber>
    </recommendedName>
</protein>
<dbReference type="Pfam" id="PF03453">
    <property type="entry name" value="MoeA_N"/>
    <property type="match status" value="1"/>
</dbReference>
<accession>E8UYU9</accession>
<keyword evidence="6" id="KW-0479">Metal-binding</keyword>
<reference evidence="8 9" key="1">
    <citation type="journal article" date="2012" name="Stand. Genomic Sci.">
        <title>Complete genome sequence of Terriglobus saanensis type strain SP1PR4(T), an Acidobacteria from tundra soil.</title>
        <authorList>
            <person name="Rawat S.R."/>
            <person name="Mannisto M.K."/>
            <person name="Starovoytov V."/>
            <person name="Goodwin L."/>
            <person name="Nolan M."/>
            <person name="Hauser L."/>
            <person name="Land M."/>
            <person name="Davenport K.W."/>
            <person name="Woyke T."/>
            <person name="Haggblom M.M."/>
        </authorList>
    </citation>
    <scope>NUCLEOTIDE SEQUENCE</scope>
    <source>
        <strain evidence="9">ATCC BAA-1853 / DSM 23119 / SP1PR4</strain>
    </source>
</reference>
<evidence type="ECO:0000256" key="5">
    <source>
        <dbReference type="ARBA" id="ARBA00047317"/>
    </source>
</evidence>
<organism evidence="8 9">
    <name type="scientific">Terriglobus saanensis (strain ATCC BAA-1853 / DSM 23119 / SP1PR4)</name>
    <dbReference type="NCBI Taxonomy" id="401053"/>
    <lineage>
        <taxon>Bacteria</taxon>
        <taxon>Pseudomonadati</taxon>
        <taxon>Acidobacteriota</taxon>
        <taxon>Terriglobia</taxon>
        <taxon>Terriglobales</taxon>
        <taxon>Acidobacteriaceae</taxon>
        <taxon>Terriglobus</taxon>
    </lineage>
</organism>
<dbReference type="GO" id="GO:0061599">
    <property type="term" value="F:molybdopterin molybdotransferase activity"/>
    <property type="evidence" value="ECO:0007669"/>
    <property type="project" value="UniProtKB-UniRule"/>
</dbReference>
<dbReference type="SUPFAM" id="SSF63867">
    <property type="entry name" value="MoeA C-terminal domain-like"/>
    <property type="match status" value="1"/>
</dbReference>
<dbReference type="SUPFAM" id="SSF63882">
    <property type="entry name" value="MoeA N-terminal region -like"/>
    <property type="match status" value="1"/>
</dbReference>
<dbReference type="InterPro" id="IPR036135">
    <property type="entry name" value="MoeA_linker/N_sf"/>
</dbReference>
<dbReference type="eggNOG" id="COG0303">
    <property type="taxonomic scope" value="Bacteria"/>
</dbReference>
<comment type="catalytic activity">
    <reaction evidence="5">
        <text>adenylyl-molybdopterin + molybdate = Mo-molybdopterin + AMP + H(+)</text>
        <dbReference type="Rhea" id="RHEA:35047"/>
        <dbReference type="ChEBI" id="CHEBI:15378"/>
        <dbReference type="ChEBI" id="CHEBI:36264"/>
        <dbReference type="ChEBI" id="CHEBI:62727"/>
        <dbReference type="ChEBI" id="CHEBI:71302"/>
        <dbReference type="ChEBI" id="CHEBI:456215"/>
        <dbReference type="EC" id="2.10.1.1"/>
    </reaction>
</comment>
<dbReference type="GO" id="GO:0046872">
    <property type="term" value="F:metal ion binding"/>
    <property type="evidence" value="ECO:0007669"/>
    <property type="project" value="UniProtKB-UniRule"/>
</dbReference>
<dbReference type="InterPro" id="IPR001453">
    <property type="entry name" value="MoaB/Mog_dom"/>
</dbReference>
<gene>
    <name evidence="8" type="ordered locus">AciPR4_3562</name>
</gene>
<comment type="function">
    <text evidence="1 6">Catalyzes the insertion of molybdate into adenylated molybdopterin with the concomitant release of AMP.</text>
</comment>
<dbReference type="InterPro" id="IPR038987">
    <property type="entry name" value="MoeA-like"/>
</dbReference>
<evidence type="ECO:0000259" key="7">
    <source>
        <dbReference type="SMART" id="SM00852"/>
    </source>
</evidence>
<dbReference type="Gene3D" id="2.170.190.11">
    <property type="entry name" value="Molybdopterin biosynthesis moea protein, domain 3"/>
    <property type="match status" value="1"/>
</dbReference>
<evidence type="ECO:0000313" key="9">
    <source>
        <dbReference type="Proteomes" id="UP000006844"/>
    </source>
</evidence>
<dbReference type="CDD" id="cd00887">
    <property type="entry name" value="MoeA"/>
    <property type="match status" value="1"/>
</dbReference>